<reference evidence="3 4" key="1">
    <citation type="submission" date="2014-05" db="EMBL/GenBank/DDBJ databases">
        <authorList>
            <person name="Sibley D."/>
            <person name="Venepally P."/>
            <person name="Karamycheva S."/>
            <person name="Hadjithomas M."/>
            <person name="Khan A."/>
            <person name="Brunk B."/>
            <person name="Roos D."/>
            <person name="Caler E."/>
            <person name="Lorenzi H."/>
        </authorList>
    </citation>
    <scope>NUCLEOTIDE SEQUENCE [LARGE SCALE GENOMIC DNA]</scope>
    <source>
        <strain evidence="3 4">RUB</strain>
    </source>
</reference>
<dbReference type="EMBL" id="AFYV02001416">
    <property type="protein sequence ID" value="KFG62036.1"/>
    <property type="molecule type" value="Genomic_DNA"/>
</dbReference>
<comment type="caution">
    <text evidence="3">The sequence shown here is derived from an EMBL/GenBank/DDBJ whole genome shotgun (WGS) entry which is preliminary data.</text>
</comment>
<gene>
    <name evidence="3" type="ORF">TGRUB_202110</name>
</gene>
<evidence type="ECO:0000313" key="4">
    <source>
        <dbReference type="Proteomes" id="UP000028834"/>
    </source>
</evidence>
<proteinExistence type="predicted"/>
<feature type="compositionally biased region" description="Low complexity" evidence="1">
    <location>
        <begin position="146"/>
        <end position="159"/>
    </location>
</feature>
<feature type="chain" id="PRO_5001810605" description="Transmembrane protein" evidence="2">
    <location>
        <begin position="23"/>
        <end position="159"/>
    </location>
</feature>
<protein>
    <recommendedName>
        <fullName evidence="5">Transmembrane protein</fullName>
    </recommendedName>
</protein>
<feature type="region of interest" description="Disordered" evidence="1">
    <location>
        <begin position="137"/>
        <end position="159"/>
    </location>
</feature>
<accession>A0A086LZG8</accession>
<dbReference type="Proteomes" id="UP000028834">
    <property type="component" value="Unassembled WGS sequence"/>
</dbReference>
<evidence type="ECO:0000256" key="1">
    <source>
        <dbReference type="SAM" id="MobiDB-lite"/>
    </source>
</evidence>
<organism evidence="3 4">
    <name type="scientific">Toxoplasma gondii RUB</name>
    <dbReference type="NCBI Taxonomy" id="935652"/>
    <lineage>
        <taxon>Eukaryota</taxon>
        <taxon>Sar</taxon>
        <taxon>Alveolata</taxon>
        <taxon>Apicomplexa</taxon>
        <taxon>Conoidasida</taxon>
        <taxon>Coccidia</taxon>
        <taxon>Eucoccidiorida</taxon>
        <taxon>Eimeriorina</taxon>
        <taxon>Sarcocystidae</taxon>
        <taxon>Toxoplasma</taxon>
    </lineage>
</organism>
<keyword evidence="2" id="KW-0732">Signal</keyword>
<dbReference type="AlphaFoldDB" id="A0A086LZG8"/>
<evidence type="ECO:0008006" key="5">
    <source>
        <dbReference type="Google" id="ProtNLM"/>
    </source>
</evidence>
<evidence type="ECO:0000256" key="2">
    <source>
        <dbReference type="SAM" id="SignalP"/>
    </source>
</evidence>
<evidence type="ECO:0000313" key="3">
    <source>
        <dbReference type="EMBL" id="KFG62036.1"/>
    </source>
</evidence>
<dbReference type="VEuPathDB" id="ToxoDB:TGRUB_202110"/>
<feature type="signal peptide" evidence="2">
    <location>
        <begin position="1"/>
        <end position="22"/>
    </location>
</feature>
<name>A0A086LZG8_TOXGO</name>
<dbReference type="OrthoDB" id="333447at2759"/>
<sequence>MAGRQAALFLVVLSVAAGPVSQLARASDDSVDSVETARQHMELAIEADEEMHEAYDPLLEFVETFREIKKAVEEDAALSTDAIDRVSQFDLVSLLDVIREAAQAKFDLLGRLITDIASGIGEGAMALMGEEAAFIRPRRSKRGKKTTTTTSSSTTLPAP</sequence>